<organism evidence="7 8">
    <name type="scientific">Martelella radicis</name>
    <dbReference type="NCBI Taxonomy" id="1397476"/>
    <lineage>
        <taxon>Bacteria</taxon>
        <taxon>Pseudomonadati</taxon>
        <taxon>Pseudomonadota</taxon>
        <taxon>Alphaproteobacteria</taxon>
        <taxon>Hyphomicrobiales</taxon>
        <taxon>Aurantimonadaceae</taxon>
        <taxon>Martelella</taxon>
    </lineage>
</organism>
<evidence type="ECO:0000256" key="5">
    <source>
        <dbReference type="SAM" id="MobiDB-lite"/>
    </source>
</evidence>
<sequence>MHAETSTGKRLQGEQRRLDEVAKIKGMLIRAKLTLTQIDTAYHLPTGTAGNTLYEPHRAGERAIAAALKTRPHLLWRTRYHGNGRRKSPQPAENYRYGRRTSMEAA</sequence>
<dbReference type="Proteomes" id="UP000530571">
    <property type="component" value="Unassembled WGS sequence"/>
</dbReference>
<dbReference type="GO" id="GO:0003677">
    <property type="term" value="F:DNA binding"/>
    <property type="evidence" value="ECO:0007669"/>
    <property type="project" value="UniProtKB-KW"/>
</dbReference>
<evidence type="ECO:0000313" key="7">
    <source>
        <dbReference type="EMBL" id="MBB4122954.1"/>
    </source>
</evidence>
<keyword evidence="4" id="KW-0804">Transcription</keyword>
<evidence type="ECO:0000256" key="2">
    <source>
        <dbReference type="ARBA" id="ARBA00023015"/>
    </source>
</evidence>
<dbReference type="Gene3D" id="1.10.260.40">
    <property type="entry name" value="lambda repressor-like DNA-binding domains"/>
    <property type="match status" value="1"/>
</dbReference>
<reference evidence="7 8" key="1">
    <citation type="submission" date="2020-08" db="EMBL/GenBank/DDBJ databases">
        <title>Genomic Encyclopedia of Type Strains, Phase IV (KMG-IV): sequencing the most valuable type-strain genomes for metagenomic binning, comparative biology and taxonomic classification.</title>
        <authorList>
            <person name="Goeker M."/>
        </authorList>
    </citation>
    <scope>NUCLEOTIDE SEQUENCE [LARGE SCALE GENOMIC DNA]</scope>
    <source>
        <strain evidence="7 8">DSM 28101</strain>
    </source>
</reference>
<protein>
    <submittedName>
        <fullName evidence="7">Ner family transcriptional regulator</fullName>
    </submittedName>
</protein>
<feature type="domain" description="Ner winged helix-turn-helix DNA-binding" evidence="6">
    <location>
        <begin position="21"/>
        <end position="86"/>
    </location>
</feature>
<dbReference type="SUPFAM" id="SSF47413">
    <property type="entry name" value="lambda repressor-like DNA-binding domains"/>
    <property type="match status" value="1"/>
</dbReference>
<proteinExistence type="inferred from homology"/>
<dbReference type="InterPro" id="IPR010982">
    <property type="entry name" value="Lambda_DNA-bd_dom_sf"/>
</dbReference>
<dbReference type="Pfam" id="PF13693">
    <property type="entry name" value="HTH_35"/>
    <property type="match status" value="1"/>
</dbReference>
<feature type="region of interest" description="Disordered" evidence="5">
    <location>
        <begin position="78"/>
        <end position="106"/>
    </location>
</feature>
<dbReference type="EMBL" id="JACIDZ010000009">
    <property type="protein sequence ID" value="MBB4122954.1"/>
    <property type="molecule type" value="Genomic_DNA"/>
</dbReference>
<keyword evidence="2" id="KW-0805">Transcription regulation</keyword>
<name>A0A7W6KKE3_9HYPH</name>
<feature type="compositionally biased region" description="Basic residues" evidence="5">
    <location>
        <begin position="78"/>
        <end position="88"/>
    </location>
</feature>
<comment type="similarity">
    <text evidence="1">Belongs to the ner transcriptional regulatory family.</text>
</comment>
<dbReference type="InterPro" id="IPR038722">
    <property type="entry name" value="Ner_HTH_dom"/>
</dbReference>
<evidence type="ECO:0000256" key="4">
    <source>
        <dbReference type="ARBA" id="ARBA00023163"/>
    </source>
</evidence>
<evidence type="ECO:0000256" key="1">
    <source>
        <dbReference type="ARBA" id="ARBA00006157"/>
    </source>
</evidence>
<evidence type="ECO:0000313" key="8">
    <source>
        <dbReference type="Proteomes" id="UP000530571"/>
    </source>
</evidence>
<evidence type="ECO:0000256" key="3">
    <source>
        <dbReference type="ARBA" id="ARBA00023125"/>
    </source>
</evidence>
<comment type="caution">
    <text evidence="7">The sequence shown here is derived from an EMBL/GenBank/DDBJ whole genome shotgun (WGS) entry which is preliminary data.</text>
</comment>
<dbReference type="AlphaFoldDB" id="A0A7W6KKE3"/>
<gene>
    <name evidence="7" type="ORF">GGR30_002889</name>
</gene>
<keyword evidence="8" id="KW-1185">Reference proteome</keyword>
<accession>A0A7W6KKE3</accession>
<keyword evidence="3" id="KW-0238">DNA-binding</keyword>
<evidence type="ECO:0000259" key="6">
    <source>
        <dbReference type="Pfam" id="PF13693"/>
    </source>
</evidence>
<dbReference type="RefSeq" id="WP_183487422.1">
    <property type="nucleotide sequence ID" value="NZ_JACIDZ010000009.1"/>
</dbReference>